<evidence type="ECO:0000256" key="1">
    <source>
        <dbReference type="SAM" id="MobiDB-lite"/>
    </source>
</evidence>
<dbReference type="Pfam" id="PF04921">
    <property type="entry name" value="XAP5"/>
    <property type="match status" value="1"/>
</dbReference>
<keyword evidence="4" id="KW-1185">Reference proteome</keyword>
<feature type="compositionally biased region" description="Basic and acidic residues" evidence="1">
    <location>
        <begin position="114"/>
        <end position="123"/>
    </location>
</feature>
<comment type="caution">
    <text evidence="3">The sequence shown here is derived from an EMBL/GenBank/DDBJ whole genome shotgun (WGS) entry which is preliminary data.</text>
</comment>
<feature type="compositionally biased region" description="Basic residues" evidence="1">
    <location>
        <begin position="192"/>
        <end position="214"/>
    </location>
</feature>
<dbReference type="AlphaFoldDB" id="A0A2R5GRZ3"/>
<dbReference type="InParanoid" id="A0A2R5GRZ3"/>
<dbReference type="Proteomes" id="UP000241890">
    <property type="component" value="Unassembled WGS sequence"/>
</dbReference>
<organism evidence="3 4">
    <name type="scientific">Hondaea fermentalgiana</name>
    <dbReference type="NCBI Taxonomy" id="2315210"/>
    <lineage>
        <taxon>Eukaryota</taxon>
        <taxon>Sar</taxon>
        <taxon>Stramenopiles</taxon>
        <taxon>Bigyra</taxon>
        <taxon>Labyrinthulomycetes</taxon>
        <taxon>Thraustochytrida</taxon>
        <taxon>Thraustochytriidae</taxon>
        <taxon>Hondaea</taxon>
    </lineage>
</organism>
<name>A0A2R5GRZ3_9STRA</name>
<dbReference type="InterPro" id="IPR048337">
    <property type="entry name" value="FAM50A/XAP5_C"/>
</dbReference>
<gene>
    <name evidence="3" type="ORF">FCC1311_076372</name>
</gene>
<dbReference type="PANTHER" id="PTHR12722:SF0">
    <property type="entry name" value="PROTEIN FAM50A"/>
    <property type="match status" value="1"/>
</dbReference>
<dbReference type="EMBL" id="BEYU01000097">
    <property type="protein sequence ID" value="GBG31413.1"/>
    <property type="molecule type" value="Genomic_DNA"/>
</dbReference>
<evidence type="ECO:0000259" key="2">
    <source>
        <dbReference type="Pfam" id="PF04921"/>
    </source>
</evidence>
<proteinExistence type="predicted"/>
<reference evidence="3 4" key="1">
    <citation type="submission" date="2017-12" db="EMBL/GenBank/DDBJ databases">
        <title>Sequencing, de novo assembly and annotation of complete genome of a new Thraustochytrid species, strain FCC1311.</title>
        <authorList>
            <person name="Sedici K."/>
            <person name="Godart F."/>
            <person name="Aiese Cigliano R."/>
            <person name="Sanseverino W."/>
            <person name="Barakat M."/>
            <person name="Ortet P."/>
            <person name="Marechal E."/>
            <person name="Cagnac O."/>
            <person name="Amato A."/>
        </authorList>
    </citation>
    <scope>NUCLEOTIDE SEQUENCE [LARGE SCALE GENOMIC DNA]</scope>
</reference>
<evidence type="ECO:0000313" key="4">
    <source>
        <dbReference type="Proteomes" id="UP000241890"/>
    </source>
</evidence>
<feature type="compositionally biased region" description="Acidic residues" evidence="1">
    <location>
        <begin position="168"/>
        <end position="185"/>
    </location>
</feature>
<feature type="domain" description="FAM50A/XAP5 C-terminal" evidence="2">
    <location>
        <begin position="278"/>
        <end position="414"/>
    </location>
</feature>
<feature type="compositionally biased region" description="Basic and acidic residues" evidence="1">
    <location>
        <begin position="215"/>
        <end position="241"/>
    </location>
</feature>
<dbReference type="InterPro" id="IPR007005">
    <property type="entry name" value="XAP5"/>
</dbReference>
<dbReference type="PANTHER" id="PTHR12722">
    <property type="entry name" value="XAP-5 PROTEIN-RELATED"/>
    <property type="match status" value="1"/>
</dbReference>
<protein>
    <submittedName>
        <fullName evidence="3">Protein FAM50-like</fullName>
    </submittedName>
</protein>
<sequence length="424" mass="47302">MGEGKKDEAAGGTAAGSSAAGGPGSASASASRAASLAAAAAASIYTTEGNLSGPRAAQLAKERQHLLEQYQRQREELTIRSAVPDADTLRDVGRRFQKEVLHSEASDRPYGLQTREEYRESQRKAAAIEAGLGSGTLTSNAEHAKADDRAKKRAKRARRDHALLSFAADEEGDDDLDDDDDDDDKDTYAASKKPKKRKKDKKGKKSKKEKKRKRSGDENDGRDGSDDGEQEKELRVIKNPDVETSFLPDRERDEKLRKEEERKHAIKEAEKAKIKAEPLTITYSYWTGEGNRDRIVVTKGTTVSDFLEKVRLKMMKIFPSLRAASADTLMYIKEDMIIPNFLTFYDLIMSNARGRTGPLNKFSVEEDVRLQGDIRVAGRESHAGKVCDRHWYNKNKHIYPASQWEVFDPIKVANSQDKEAVPRT</sequence>
<feature type="region of interest" description="Disordered" evidence="1">
    <location>
        <begin position="1"/>
        <end position="33"/>
    </location>
</feature>
<feature type="compositionally biased region" description="Basic and acidic residues" evidence="1">
    <location>
        <begin position="248"/>
        <end position="261"/>
    </location>
</feature>
<accession>A0A2R5GRZ3</accession>
<dbReference type="OrthoDB" id="1562195at2759"/>
<feature type="region of interest" description="Disordered" evidence="1">
    <location>
        <begin position="100"/>
        <end position="261"/>
    </location>
</feature>
<dbReference type="GO" id="GO:0005634">
    <property type="term" value="C:nucleus"/>
    <property type="evidence" value="ECO:0007669"/>
    <property type="project" value="InterPro"/>
</dbReference>
<dbReference type="GO" id="GO:0006325">
    <property type="term" value="P:chromatin organization"/>
    <property type="evidence" value="ECO:0007669"/>
    <property type="project" value="TreeGrafter"/>
</dbReference>
<evidence type="ECO:0000313" key="3">
    <source>
        <dbReference type="EMBL" id="GBG31413.1"/>
    </source>
</evidence>